<dbReference type="AlphaFoldDB" id="A0A4R2GM55"/>
<dbReference type="Gene3D" id="2.30.60.10">
    <property type="entry name" value="Cyanovirin-N"/>
    <property type="match status" value="1"/>
</dbReference>
<accession>A0A4R2GM55</accession>
<keyword evidence="3" id="KW-1185">Reference proteome</keyword>
<gene>
    <name evidence="2" type="ORF">EV666_11569</name>
</gene>
<comment type="caution">
    <text evidence="2">The sequence shown here is derived from an EMBL/GenBank/DDBJ whole genome shotgun (WGS) entry which is preliminary data.</text>
</comment>
<dbReference type="EMBL" id="SLWL01000015">
    <property type="protein sequence ID" value="TCO10196.1"/>
    <property type="molecule type" value="Genomic_DNA"/>
</dbReference>
<evidence type="ECO:0000313" key="3">
    <source>
        <dbReference type="Proteomes" id="UP000294881"/>
    </source>
</evidence>
<dbReference type="SUPFAM" id="SSF51322">
    <property type="entry name" value="Cyanovirin-N"/>
    <property type="match status" value="1"/>
</dbReference>
<dbReference type="Proteomes" id="UP000294881">
    <property type="component" value="Unassembled WGS sequence"/>
</dbReference>
<name>A0A4R2GM55_9HYPH</name>
<sequence>MLACVCAPAVAEAPPQGSYMASCKEIRVVAGWLRAACQDRKGRWVEATTAVSWRALGGGISPTTMAGRCAADGRSGDRPLPERRRRAWDGRAGARPARVRGVRLSPAA</sequence>
<evidence type="ECO:0000256" key="1">
    <source>
        <dbReference type="SAM" id="MobiDB-lite"/>
    </source>
</evidence>
<reference evidence="2 3" key="1">
    <citation type="submission" date="2019-03" db="EMBL/GenBank/DDBJ databases">
        <title>Genomic Encyclopedia of Type Strains, Phase IV (KMG-IV): sequencing the most valuable type-strain genomes for metagenomic binning, comparative biology and taxonomic classification.</title>
        <authorList>
            <person name="Goeker M."/>
        </authorList>
    </citation>
    <scope>NUCLEOTIDE SEQUENCE [LARGE SCALE GENOMIC DNA]</scope>
    <source>
        <strain evidence="2 3">DSM 22958</strain>
    </source>
</reference>
<feature type="region of interest" description="Disordered" evidence="1">
    <location>
        <begin position="66"/>
        <end position="108"/>
    </location>
</feature>
<organism evidence="2 3">
    <name type="scientific">Camelimonas lactis</name>
    <dbReference type="NCBI Taxonomy" id="659006"/>
    <lineage>
        <taxon>Bacteria</taxon>
        <taxon>Pseudomonadati</taxon>
        <taxon>Pseudomonadota</taxon>
        <taxon>Alphaproteobacteria</taxon>
        <taxon>Hyphomicrobiales</taxon>
        <taxon>Chelatococcaceae</taxon>
        <taxon>Camelimonas</taxon>
    </lineage>
</organism>
<proteinExistence type="predicted"/>
<dbReference type="InterPro" id="IPR036673">
    <property type="entry name" value="Cyanovirin-N_sf"/>
</dbReference>
<protein>
    <submittedName>
        <fullName evidence="2">Uncharacterized protein</fullName>
    </submittedName>
</protein>
<evidence type="ECO:0000313" key="2">
    <source>
        <dbReference type="EMBL" id="TCO10196.1"/>
    </source>
</evidence>